<gene>
    <name evidence="9" type="primary">fabH</name>
    <name evidence="12" type="ORF">H5S09_09915</name>
</gene>
<keyword evidence="13" id="KW-1185">Reference proteome</keyword>
<evidence type="ECO:0000256" key="1">
    <source>
        <dbReference type="ARBA" id="ARBA00008642"/>
    </source>
</evidence>
<feature type="active site" evidence="9">
    <location>
        <position position="281"/>
    </location>
</feature>
<dbReference type="HAMAP" id="MF_01815">
    <property type="entry name" value="FabH"/>
    <property type="match status" value="1"/>
</dbReference>
<evidence type="ECO:0000256" key="6">
    <source>
        <dbReference type="ARBA" id="ARBA00023098"/>
    </source>
</evidence>
<feature type="region of interest" description="ACP-binding" evidence="9">
    <location>
        <begin position="252"/>
        <end position="256"/>
    </location>
</feature>
<evidence type="ECO:0000259" key="11">
    <source>
        <dbReference type="Pfam" id="PF08545"/>
    </source>
</evidence>
<dbReference type="CDD" id="cd00830">
    <property type="entry name" value="KAS_III"/>
    <property type="match status" value="1"/>
</dbReference>
<comment type="domain">
    <text evidence="9">The last Arg residue of the ACP-binding site is essential for the weak association between ACP/AcpP and FabH.</text>
</comment>
<dbReference type="GO" id="GO:0005737">
    <property type="term" value="C:cytoplasm"/>
    <property type="evidence" value="ECO:0007669"/>
    <property type="project" value="UniProtKB-SubCell"/>
</dbReference>
<reference evidence="12 13" key="1">
    <citation type="submission" date="2020-07" db="EMBL/GenBank/DDBJ databases">
        <title>Description of Limosilactobacillus balticus sp. nov., Limosilactobacillus agrestis sp. nov., Limosilactobacillus albertensis sp. nov., Limosilactobacillus rudii sp. nov., Limosilactobacillus fastidiosus sp. nov., five novel Limosilactobacillus species isolated from the vertebrate gastrointestinal tract, and proposal of 6 subspecies of Limosilactobacillus reuteri adapted to the gastrointestinal tract of specific vertebrate hosts.</title>
        <authorList>
            <person name="Li F."/>
            <person name="Cheng C."/>
            <person name="Zheng J."/>
            <person name="Quevedo R.M."/>
            <person name="Li J."/>
            <person name="Roos S."/>
            <person name="Gaenzle M.G."/>
            <person name="Walter J."/>
        </authorList>
    </citation>
    <scope>NUCLEOTIDE SEQUENCE [LARGE SCALE GENOMIC DNA]</scope>
    <source>
        <strain evidence="12 13">STM2_1</strain>
    </source>
</reference>
<comment type="similarity">
    <text evidence="1 9">Belongs to the thiolase-like superfamily. FabH family.</text>
</comment>
<dbReference type="InterPro" id="IPR013751">
    <property type="entry name" value="ACP_syn_III_N"/>
</dbReference>
<dbReference type="NCBIfam" id="NF006829">
    <property type="entry name" value="PRK09352.1"/>
    <property type="match status" value="1"/>
</dbReference>
<dbReference type="Pfam" id="PF08541">
    <property type="entry name" value="ACP_syn_III_C"/>
    <property type="match status" value="1"/>
</dbReference>
<evidence type="ECO:0000313" key="13">
    <source>
        <dbReference type="Proteomes" id="UP000517106"/>
    </source>
</evidence>
<comment type="subcellular location">
    <subcellularLocation>
        <location evidence="9">Cytoplasm</location>
    </subcellularLocation>
</comment>
<evidence type="ECO:0000256" key="4">
    <source>
        <dbReference type="ARBA" id="ARBA00022679"/>
    </source>
</evidence>
<dbReference type="InterPro" id="IPR016039">
    <property type="entry name" value="Thiolase-like"/>
</dbReference>
<dbReference type="AlphaFoldDB" id="A0A7W3YP04"/>
<keyword evidence="8 9" id="KW-0012">Acyltransferase</keyword>
<evidence type="ECO:0000256" key="3">
    <source>
        <dbReference type="ARBA" id="ARBA00022516"/>
    </source>
</evidence>
<dbReference type="PANTHER" id="PTHR34069:SF2">
    <property type="entry name" value="BETA-KETOACYL-[ACYL-CARRIER-PROTEIN] SYNTHASE III"/>
    <property type="match status" value="1"/>
</dbReference>
<dbReference type="InterPro" id="IPR004655">
    <property type="entry name" value="FabH"/>
</dbReference>
<dbReference type="Gene3D" id="3.40.47.10">
    <property type="match status" value="1"/>
</dbReference>
<dbReference type="UniPathway" id="UPA00094"/>
<name>A0A7W3YP04_9LACO</name>
<evidence type="ECO:0000259" key="10">
    <source>
        <dbReference type="Pfam" id="PF08541"/>
    </source>
</evidence>
<dbReference type="GO" id="GO:0006633">
    <property type="term" value="P:fatty acid biosynthetic process"/>
    <property type="evidence" value="ECO:0007669"/>
    <property type="project" value="UniProtKB-UniRule"/>
</dbReference>
<dbReference type="RefSeq" id="WP_182596959.1">
    <property type="nucleotide sequence ID" value="NZ_JACIVA010000057.1"/>
</dbReference>
<dbReference type="EC" id="2.3.1.180" evidence="9"/>
<feature type="active site" evidence="9">
    <location>
        <position position="251"/>
    </location>
</feature>
<dbReference type="InterPro" id="IPR013747">
    <property type="entry name" value="ACP_syn_III_C"/>
</dbReference>
<dbReference type="SUPFAM" id="SSF53901">
    <property type="entry name" value="Thiolase-like"/>
    <property type="match status" value="1"/>
</dbReference>
<organism evidence="12 13">
    <name type="scientific">Limosilactobacillus rudii</name>
    <dbReference type="NCBI Taxonomy" id="2759755"/>
    <lineage>
        <taxon>Bacteria</taxon>
        <taxon>Bacillati</taxon>
        <taxon>Bacillota</taxon>
        <taxon>Bacilli</taxon>
        <taxon>Lactobacillales</taxon>
        <taxon>Lactobacillaceae</taxon>
        <taxon>Limosilactobacillus</taxon>
    </lineage>
</organism>
<comment type="pathway">
    <text evidence="9">Lipid metabolism; fatty acid biosynthesis.</text>
</comment>
<keyword evidence="6 9" id="KW-0443">Lipid metabolism</keyword>
<protein>
    <recommendedName>
        <fullName evidence="9">Beta-ketoacyl-[acyl-carrier-protein] synthase III</fullName>
        <shortName evidence="9">Beta-ketoacyl-ACP synthase III</shortName>
        <shortName evidence="9">KAS III</shortName>
        <ecNumber evidence="9">2.3.1.180</ecNumber>
    </recommendedName>
    <alternativeName>
        <fullName evidence="9">3-oxoacyl-[acyl-carrier-protein] synthase 3</fullName>
    </alternativeName>
    <alternativeName>
        <fullName evidence="9">3-oxoacyl-[acyl-carrier-protein] synthase III</fullName>
    </alternativeName>
</protein>
<dbReference type="Pfam" id="PF08545">
    <property type="entry name" value="ACP_syn_III"/>
    <property type="match status" value="1"/>
</dbReference>
<proteinExistence type="inferred from homology"/>
<keyword evidence="5 9" id="KW-0276">Fatty acid metabolism</keyword>
<keyword evidence="4 9" id="KW-0808">Transferase</keyword>
<accession>A0A7W3YP04</accession>
<dbReference type="GO" id="GO:0004315">
    <property type="term" value="F:3-oxoacyl-[acyl-carrier-protein] synthase activity"/>
    <property type="evidence" value="ECO:0007669"/>
    <property type="project" value="InterPro"/>
</dbReference>
<comment type="subunit">
    <text evidence="9">Homodimer.</text>
</comment>
<sequence length="324" mass="34785">MQDIKIVGTASYHPSSVVTNQQLSLLMDTSDEWIKTRTGIKQRYISHGENTSDLAVEVGRRLLKATGISVSDIDLIIVATMSPDAYTPSTAAIVQGKLGATQAAAFDVSAACTGFIYALTTAEMMLKSSSYKNAMVIGAEVLSKLIDWHDRSTAVLFGDGAGGVLLKKVETTEPLILAHCLNTYGNLANKIIAGGTNVDPTFPRKVTTLTPFEMQGRDVYRFATHEVPRSIITATSKAKISLGDIDHFLLHQANERIIKQIAKKLQLPLTKFPLNIMKYGNTAAASEPILLAECIANGLVKQGDLIALSGFGGGLSTGTIILRY</sequence>
<dbReference type="Proteomes" id="UP000517106">
    <property type="component" value="Unassembled WGS sequence"/>
</dbReference>
<comment type="catalytic activity">
    <reaction evidence="9">
        <text>malonyl-[ACP] + acetyl-CoA + H(+) = 3-oxobutanoyl-[ACP] + CO2 + CoA</text>
        <dbReference type="Rhea" id="RHEA:12080"/>
        <dbReference type="Rhea" id="RHEA-COMP:9623"/>
        <dbReference type="Rhea" id="RHEA-COMP:9625"/>
        <dbReference type="ChEBI" id="CHEBI:15378"/>
        <dbReference type="ChEBI" id="CHEBI:16526"/>
        <dbReference type="ChEBI" id="CHEBI:57287"/>
        <dbReference type="ChEBI" id="CHEBI:57288"/>
        <dbReference type="ChEBI" id="CHEBI:78449"/>
        <dbReference type="ChEBI" id="CHEBI:78450"/>
        <dbReference type="EC" id="2.3.1.180"/>
    </reaction>
</comment>
<keyword evidence="3 9" id="KW-0444">Lipid biosynthesis</keyword>
<dbReference type="PANTHER" id="PTHR34069">
    <property type="entry name" value="3-OXOACYL-[ACYL-CARRIER-PROTEIN] SYNTHASE 3"/>
    <property type="match status" value="1"/>
</dbReference>
<feature type="active site" evidence="9">
    <location>
        <position position="112"/>
    </location>
</feature>
<dbReference type="NCBIfam" id="TIGR00747">
    <property type="entry name" value="fabH"/>
    <property type="match status" value="1"/>
</dbReference>
<comment type="caution">
    <text evidence="12">The sequence shown here is derived from an EMBL/GenBank/DDBJ whole genome shotgun (WGS) entry which is preliminary data.</text>
</comment>
<evidence type="ECO:0000313" key="12">
    <source>
        <dbReference type="EMBL" id="MBB1098250.1"/>
    </source>
</evidence>
<dbReference type="GO" id="GO:0033818">
    <property type="term" value="F:beta-ketoacyl-acyl-carrier-protein synthase III activity"/>
    <property type="evidence" value="ECO:0007669"/>
    <property type="project" value="UniProtKB-UniRule"/>
</dbReference>
<dbReference type="EMBL" id="JACIVA010000057">
    <property type="protein sequence ID" value="MBB1098250.1"/>
    <property type="molecule type" value="Genomic_DNA"/>
</dbReference>
<keyword evidence="9" id="KW-0511">Multifunctional enzyme</keyword>
<keyword evidence="7 9" id="KW-0275">Fatty acid biosynthesis</keyword>
<feature type="domain" description="Beta-ketoacyl-[acyl-carrier-protein] synthase III C-terminal" evidence="10">
    <location>
        <begin position="237"/>
        <end position="324"/>
    </location>
</feature>
<evidence type="ECO:0000256" key="5">
    <source>
        <dbReference type="ARBA" id="ARBA00022832"/>
    </source>
</evidence>
<evidence type="ECO:0000256" key="9">
    <source>
        <dbReference type="HAMAP-Rule" id="MF_01815"/>
    </source>
</evidence>
<evidence type="ECO:0000256" key="7">
    <source>
        <dbReference type="ARBA" id="ARBA00023160"/>
    </source>
</evidence>
<evidence type="ECO:0000256" key="2">
    <source>
        <dbReference type="ARBA" id="ARBA00022490"/>
    </source>
</evidence>
<keyword evidence="2 9" id="KW-0963">Cytoplasm</keyword>
<dbReference type="GO" id="GO:0044550">
    <property type="term" value="P:secondary metabolite biosynthetic process"/>
    <property type="evidence" value="ECO:0007669"/>
    <property type="project" value="TreeGrafter"/>
</dbReference>
<feature type="domain" description="Beta-ketoacyl-[acyl-carrier-protein] synthase III N-terminal" evidence="11">
    <location>
        <begin position="106"/>
        <end position="185"/>
    </location>
</feature>
<comment type="function">
    <text evidence="9">Catalyzes the condensation reaction of fatty acid synthesis by the addition to an acyl acceptor of two carbons from malonyl-ACP. Catalyzes the first condensation reaction which initiates fatty acid synthesis and may therefore play a role in governing the total rate of fatty acid production. Possesses both acetoacetyl-ACP synthase and acetyl transacylase activities. Its substrate specificity determines the biosynthesis of branched-chain and/or straight-chain of fatty acids.</text>
</comment>
<evidence type="ECO:0000256" key="8">
    <source>
        <dbReference type="ARBA" id="ARBA00023315"/>
    </source>
</evidence>